<dbReference type="InterPro" id="IPR036266">
    <property type="entry name" value="SecA_Wing/Scaffold_sf"/>
</dbReference>
<evidence type="ECO:0000259" key="13">
    <source>
        <dbReference type="PROSITE" id="PS51192"/>
    </source>
</evidence>
<dbReference type="GO" id="GO:0006605">
    <property type="term" value="P:protein targeting"/>
    <property type="evidence" value="ECO:0007669"/>
    <property type="project" value="UniProtKB-UniRule"/>
</dbReference>
<evidence type="ECO:0000256" key="5">
    <source>
        <dbReference type="ARBA" id="ARBA00022490"/>
    </source>
</evidence>
<dbReference type="SMART" id="SM00958">
    <property type="entry name" value="SecA_PP_bind"/>
    <property type="match status" value="1"/>
</dbReference>
<evidence type="ECO:0000256" key="7">
    <source>
        <dbReference type="ARBA" id="ARBA00022840"/>
    </source>
</evidence>
<evidence type="ECO:0000256" key="10">
    <source>
        <dbReference type="ARBA" id="ARBA00023010"/>
    </source>
</evidence>
<dbReference type="Pfam" id="PF07517">
    <property type="entry name" value="SecA_DEAD"/>
    <property type="match status" value="1"/>
</dbReference>
<sequence>MNFFGSSYRYHKKTKQILKLEATYKKMGDEELRHQTVLFRERLQNGASLRSLLVEAYAVVREATSRVLKMRPFPVQVLGAVAMEYNNIVEMKTGEGKTLTAAMPMYLHGLTGPGNFLITTNGYLANRDAEQMGKVYRWLGLTVKAGVPEPGHEGEDRDREKIYQADIVYTTNSSLGFDYLFDNLAADPSDQYLRKLNFALIDEADAVLLDSAQTPLIIAGIPRVQSNFYGSAERMITMLREKDDYELSDDRKSVWFTPEGIERMQHYFGVDDLLGKKWYELYRHLVLALKAHFIYKRDRDYVVDHDEVLLVDRDNGRELVGMKMQGGQHQAIEAKEHVTVTDEMRTMASVTYQNLFRMFGQLAGMTGTAATDAPEFMEVYRLAVFQVATNKKMIRRDLPDELYITQAAKLIASLKTVHTAYQNKRPLLIETGSLSLSNLYSRLLLREKIPHSLLNARSASKEAKIVAEAGQLGAVTVATSMAGRGTDIKLGKGVKEKGGLLVLGTERMTNRRVDNQLRGRAGRQGDPGSSIFYTSLEDRIVVQNSPKWVRKYAYQHADDQKQKLSRHGRFRKVIDRAQDQMSNNGRSARFSTLQYGEVFRAQRDNVYATRDKIMVAKSLDRVIEGVFKQVGEQYINEHRDGDISDFLDFVYTNIDRDFLPQAITEHPEKVRDSAYLVKMMKEQFAKKRAFLTDDKQWHFFQRVTVLKTIDSAWIDQVDNLQSLQAVTMNRSSNGRDPLYEYQKETRRTFKKMKQAMNIGITRNLLCSDLVLKPDGSVEIQFP</sequence>
<dbReference type="GO" id="GO:0065002">
    <property type="term" value="P:intracellular protein transmembrane transport"/>
    <property type="evidence" value="ECO:0007669"/>
    <property type="project" value="UniProtKB-UniRule"/>
</dbReference>
<dbReference type="SUPFAM" id="SSF81886">
    <property type="entry name" value="Helical scaffold and wing domains of SecA"/>
    <property type="match status" value="1"/>
</dbReference>
<comment type="subunit">
    <text evidence="12">Monomer and homodimer. Part of the essential Sec protein translocation apparatus which comprises SecA, SecYEG and auxiliary proteins SecDF. Other proteins may also be involved.</text>
</comment>
<keyword evidence="3 12" id="KW-0813">Transport</keyword>
<comment type="similarity">
    <text evidence="2 12">Belongs to the SecA family.</text>
</comment>
<dbReference type="InterPro" id="IPR014001">
    <property type="entry name" value="Helicase_ATP-bd"/>
</dbReference>
<evidence type="ECO:0000256" key="2">
    <source>
        <dbReference type="ARBA" id="ARBA00007650"/>
    </source>
</evidence>
<dbReference type="GO" id="GO:0005886">
    <property type="term" value="C:plasma membrane"/>
    <property type="evidence" value="ECO:0007669"/>
    <property type="project" value="UniProtKB-SubCell"/>
</dbReference>
<evidence type="ECO:0000313" key="17">
    <source>
        <dbReference type="Proteomes" id="UP000593972"/>
    </source>
</evidence>
<evidence type="ECO:0000256" key="8">
    <source>
        <dbReference type="ARBA" id="ARBA00022927"/>
    </source>
</evidence>
<dbReference type="InterPro" id="IPR011115">
    <property type="entry name" value="SecA_DEAD"/>
</dbReference>
<dbReference type="InterPro" id="IPR027417">
    <property type="entry name" value="P-loop_NTPase"/>
</dbReference>
<evidence type="ECO:0000256" key="6">
    <source>
        <dbReference type="ARBA" id="ARBA00022741"/>
    </source>
</evidence>
<dbReference type="Pfam" id="PF01043">
    <property type="entry name" value="SecA_PP_bind"/>
    <property type="match status" value="1"/>
</dbReference>
<evidence type="ECO:0000256" key="11">
    <source>
        <dbReference type="ARBA" id="ARBA00023136"/>
    </source>
</evidence>
<keyword evidence="8 12" id="KW-0653">Protein transport</keyword>
<dbReference type="FunFam" id="3.40.50.300:FF:000429">
    <property type="entry name" value="Preprotein translocase subunit SecA"/>
    <property type="match status" value="1"/>
</dbReference>
<dbReference type="Pfam" id="PF07516">
    <property type="entry name" value="SecA_SW"/>
    <property type="match status" value="1"/>
</dbReference>
<dbReference type="CDD" id="cd17928">
    <property type="entry name" value="DEXDc_SecA"/>
    <property type="match status" value="1"/>
</dbReference>
<keyword evidence="10 12" id="KW-0811">Translocation</keyword>
<evidence type="ECO:0000256" key="3">
    <source>
        <dbReference type="ARBA" id="ARBA00022448"/>
    </source>
</evidence>
<dbReference type="InterPro" id="IPR044722">
    <property type="entry name" value="SecA_SF2_C"/>
</dbReference>
<keyword evidence="4 12" id="KW-1003">Cell membrane</keyword>
<feature type="binding site" evidence="12">
    <location>
        <position position="76"/>
    </location>
    <ligand>
        <name>ATP</name>
        <dbReference type="ChEBI" id="CHEBI:30616"/>
    </ligand>
</feature>
<evidence type="ECO:0000313" key="16">
    <source>
        <dbReference type="EMBL" id="QOP56998.1"/>
    </source>
</evidence>
<dbReference type="PANTHER" id="PTHR30612">
    <property type="entry name" value="SECA INNER MEMBRANE COMPONENT OF SEC PROTEIN SECRETION SYSTEM"/>
    <property type="match status" value="1"/>
</dbReference>
<feature type="domain" description="SecA family profile" evidence="15">
    <location>
        <begin position="1"/>
        <end position="565"/>
    </location>
</feature>
<protein>
    <recommendedName>
        <fullName evidence="12">Protein translocase subunit SecA</fullName>
        <ecNumber evidence="12">7.4.2.8</ecNumber>
    </recommendedName>
</protein>
<comment type="catalytic activity">
    <reaction evidence="12">
        <text>ATP + H2O + cellular proteinSide 1 = ADP + phosphate + cellular proteinSide 2.</text>
        <dbReference type="EC" id="7.4.2.8"/>
    </reaction>
</comment>
<dbReference type="InterPro" id="IPR014018">
    <property type="entry name" value="SecA_motor_DEAD"/>
</dbReference>
<dbReference type="SMART" id="SM00487">
    <property type="entry name" value="DEXDc"/>
    <property type="match status" value="1"/>
</dbReference>
<dbReference type="PROSITE" id="PS51196">
    <property type="entry name" value="SECA_MOTOR_DEAD"/>
    <property type="match status" value="1"/>
</dbReference>
<organism evidence="16 17">
    <name type="scientific">Lacticaseibacillus paracasei</name>
    <name type="common">Lactobacillus paracasei</name>
    <dbReference type="NCBI Taxonomy" id="1597"/>
    <lineage>
        <taxon>Bacteria</taxon>
        <taxon>Bacillati</taxon>
        <taxon>Bacillota</taxon>
        <taxon>Bacilli</taxon>
        <taxon>Lactobacillales</taxon>
        <taxon>Lactobacillaceae</taxon>
        <taxon>Lacticaseibacillus</taxon>
    </lineage>
</organism>
<keyword evidence="6 12" id="KW-0547">Nucleotide-binding</keyword>
<dbReference type="GO" id="GO:0008564">
    <property type="term" value="F:protein-exporting ATPase activity"/>
    <property type="evidence" value="ECO:0007669"/>
    <property type="project" value="UniProtKB-EC"/>
</dbReference>
<reference evidence="16 17" key="1">
    <citation type="submission" date="2020-03" db="EMBL/GenBank/DDBJ databases">
        <title>Complete genome sequence of Lactobacillus paracasei strain NFFJ04, isolated from animal feed.</title>
        <authorList>
            <person name="Jung J.Y."/>
        </authorList>
    </citation>
    <scope>NUCLEOTIDE SEQUENCE [LARGE SCALE GENOMIC DNA]</scope>
    <source>
        <strain evidence="16 17">NFFJ04</strain>
    </source>
</reference>
<dbReference type="Gene3D" id="1.10.3060.10">
    <property type="entry name" value="Helical scaffold and wing domains of SecA"/>
    <property type="match status" value="1"/>
</dbReference>
<dbReference type="PROSITE" id="PS51194">
    <property type="entry name" value="HELICASE_CTER"/>
    <property type="match status" value="1"/>
</dbReference>
<dbReference type="Proteomes" id="UP000593972">
    <property type="component" value="Chromosome"/>
</dbReference>
<evidence type="ECO:0000259" key="14">
    <source>
        <dbReference type="PROSITE" id="PS51194"/>
    </source>
</evidence>
<feature type="binding site" evidence="12">
    <location>
        <begin position="94"/>
        <end position="98"/>
    </location>
    <ligand>
        <name>ATP</name>
        <dbReference type="ChEBI" id="CHEBI:30616"/>
    </ligand>
</feature>
<dbReference type="RefSeq" id="WP_193137513.1">
    <property type="nucleotide sequence ID" value="NZ_CP050500.1"/>
</dbReference>
<dbReference type="InterPro" id="IPR022490">
    <property type="entry name" value="SecA2"/>
</dbReference>
<dbReference type="Gene3D" id="3.40.50.300">
    <property type="entry name" value="P-loop containing nucleotide triphosphate hydrolases"/>
    <property type="match status" value="2"/>
</dbReference>
<comment type="subcellular location">
    <subcellularLocation>
        <location evidence="12">Cell membrane</location>
        <topology evidence="12">Peripheral membrane protein</topology>
        <orientation evidence="12">Cytoplasmic side</orientation>
    </subcellularLocation>
    <subcellularLocation>
        <location evidence="12">Cytoplasm</location>
    </subcellularLocation>
    <subcellularLocation>
        <location evidence="1">Membrane</location>
        <topology evidence="1">Peripheral membrane protein</topology>
    </subcellularLocation>
    <text evidence="12">Distribution is 50-50.</text>
</comment>
<dbReference type="EMBL" id="CP050500">
    <property type="protein sequence ID" value="QOP56998.1"/>
    <property type="molecule type" value="Genomic_DNA"/>
</dbReference>
<keyword evidence="5 12" id="KW-0963">Cytoplasm</keyword>
<name>A0ABD7BXF4_LACPA</name>
<dbReference type="CDD" id="cd18803">
    <property type="entry name" value="SF2_C_secA"/>
    <property type="match status" value="1"/>
</dbReference>
<dbReference type="AlphaFoldDB" id="A0ABD7BXF4"/>
<dbReference type="PANTHER" id="PTHR30612:SF0">
    <property type="entry name" value="CHLOROPLAST PROTEIN-TRANSPORTING ATPASE"/>
    <property type="match status" value="1"/>
</dbReference>
<dbReference type="GO" id="GO:0005524">
    <property type="term" value="F:ATP binding"/>
    <property type="evidence" value="ECO:0007669"/>
    <property type="project" value="UniProtKB-UniRule"/>
</dbReference>
<dbReference type="NCBIfam" id="TIGR03714">
    <property type="entry name" value="secA2"/>
    <property type="match status" value="1"/>
</dbReference>
<dbReference type="SUPFAM" id="SSF52540">
    <property type="entry name" value="P-loop containing nucleoside triphosphate hydrolases"/>
    <property type="match status" value="2"/>
</dbReference>
<keyword evidence="7 12" id="KW-0067">ATP-binding</keyword>
<dbReference type="InterPro" id="IPR011130">
    <property type="entry name" value="SecA_preprotein_X-link_dom"/>
</dbReference>
<dbReference type="GO" id="GO:0005737">
    <property type="term" value="C:cytoplasm"/>
    <property type="evidence" value="ECO:0007669"/>
    <property type="project" value="UniProtKB-SubCell"/>
</dbReference>
<dbReference type="Pfam" id="PF21090">
    <property type="entry name" value="P-loop_SecA"/>
    <property type="match status" value="2"/>
</dbReference>
<dbReference type="Gene3D" id="3.90.1440.10">
    <property type="entry name" value="SecA, preprotein cross-linking domain"/>
    <property type="match status" value="1"/>
</dbReference>
<dbReference type="InterPro" id="IPR011116">
    <property type="entry name" value="SecA_Wing/Scaffold"/>
</dbReference>
<dbReference type="SMART" id="SM00957">
    <property type="entry name" value="SecA_DEAD"/>
    <property type="match status" value="1"/>
</dbReference>
<evidence type="ECO:0000256" key="9">
    <source>
        <dbReference type="ARBA" id="ARBA00022967"/>
    </source>
</evidence>
<dbReference type="InterPro" id="IPR036670">
    <property type="entry name" value="SecA_X-link_sf"/>
</dbReference>
<dbReference type="EC" id="7.4.2.8" evidence="12"/>
<dbReference type="NCBIfam" id="NF006630">
    <property type="entry name" value="PRK09200.1"/>
    <property type="match status" value="1"/>
</dbReference>
<dbReference type="PROSITE" id="PS51192">
    <property type="entry name" value="HELICASE_ATP_BIND_1"/>
    <property type="match status" value="1"/>
</dbReference>
<feature type="domain" description="Helicase ATP-binding" evidence="13">
    <location>
        <begin position="78"/>
        <end position="239"/>
    </location>
</feature>
<dbReference type="SUPFAM" id="SSF81767">
    <property type="entry name" value="Pre-protein crosslinking domain of SecA"/>
    <property type="match status" value="1"/>
</dbReference>
<keyword evidence="11 12" id="KW-0472">Membrane</keyword>
<feature type="domain" description="Helicase C-terminal" evidence="14">
    <location>
        <begin position="413"/>
        <end position="565"/>
    </location>
</feature>
<dbReference type="PRINTS" id="PR00906">
    <property type="entry name" value="SECA"/>
</dbReference>
<accession>A0ABD7BXF4</accession>
<evidence type="ECO:0000256" key="1">
    <source>
        <dbReference type="ARBA" id="ARBA00004170"/>
    </source>
</evidence>
<keyword evidence="9 12" id="KW-1278">Translocase</keyword>
<dbReference type="HAMAP" id="MF_01382">
    <property type="entry name" value="SecA"/>
    <property type="match status" value="1"/>
</dbReference>
<gene>
    <name evidence="16" type="primary">secA2</name>
    <name evidence="12" type="synonym">secA</name>
    <name evidence="16" type="ORF">HCJ88_04585</name>
</gene>
<comment type="function">
    <text evidence="12">Part of the Sec protein translocase complex. Interacts with the SecYEG preprotein conducting channel. Has a central role in coupling the hydrolysis of ATP to the transfer of proteins into and across the cell membrane, serving as an ATP-driven molecular motor driving the stepwise translocation of polypeptide chains across the membrane.</text>
</comment>
<evidence type="ECO:0000259" key="15">
    <source>
        <dbReference type="PROSITE" id="PS51196"/>
    </source>
</evidence>
<evidence type="ECO:0000256" key="4">
    <source>
        <dbReference type="ARBA" id="ARBA00022475"/>
    </source>
</evidence>
<dbReference type="InterPro" id="IPR001650">
    <property type="entry name" value="Helicase_C-like"/>
</dbReference>
<evidence type="ECO:0000256" key="12">
    <source>
        <dbReference type="HAMAP-Rule" id="MF_01382"/>
    </source>
</evidence>
<dbReference type="InterPro" id="IPR000185">
    <property type="entry name" value="SecA"/>
</dbReference>
<proteinExistence type="inferred from homology"/>
<feature type="binding site" evidence="12">
    <location>
        <position position="487"/>
    </location>
    <ligand>
        <name>ATP</name>
        <dbReference type="ChEBI" id="CHEBI:30616"/>
    </ligand>
</feature>